<feature type="transmembrane region" description="Helical" evidence="8">
    <location>
        <begin position="222"/>
        <end position="241"/>
    </location>
</feature>
<dbReference type="PANTHER" id="PTHR48086">
    <property type="entry name" value="SODIUM/PROLINE SYMPORTER-RELATED"/>
    <property type="match status" value="1"/>
</dbReference>
<gene>
    <name evidence="9" type="ORF">ACFOEN_10380</name>
</gene>
<feature type="transmembrane region" description="Helical" evidence="8">
    <location>
        <begin position="36"/>
        <end position="56"/>
    </location>
</feature>
<feature type="transmembrane region" description="Helical" evidence="8">
    <location>
        <begin position="76"/>
        <end position="94"/>
    </location>
</feature>
<evidence type="ECO:0000256" key="4">
    <source>
        <dbReference type="ARBA" id="ARBA00022692"/>
    </source>
</evidence>
<evidence type="ECO:0000256" key="6">
    <source>
        <dbReference type="ARBA" id="ARBA00023136"/>
    </source>
</evidence>
<evidence type="ECO:0000256" key="1">
    <source>
        <dbReference type="ARBA" id="ARBA00004141"/>
    </source>
</evidence>
<comment type="similarity">
    <text evidence="2 7">Belongs to the sodium:solute symporter (SSF) (TC 2.A.21) family.</text>
</comment>
<dbReference type="Proteomes" id="UP001595556">
    <property type="component" value="Unassembled WGS sequence"/>
</dbReference>
<name>A0ABV7H5K4_9BURK</name>
<protein>
    <submittedName>
        <fullName evidence="9">Sodium:solute symporter family protein</fullName>
    </submittedName>
</protein>
<dbReference type="CDD" id="cd11474">
    <property type="entry name" value="SLC5sbd_CHT"/>
    <property type="match status" value="1"/>
</dbReference>
<feature type="transmembrane region" description="Helical" evidence="8">
    <location>
        <begin position="262"/>
        <end position="288"/>
    </location>
</feature>
<feature type="transmembrane region" description="Helical" evidence="8">
    <location>
        <begin position="363"/>
        <end position="381"/>
    </location>
</feature>
<evidence type="ECO:0000313" key="9">
    <source>
        <dbReference type="EMBL" id="MFC3148048.1"/>
    </source>
</evidence>
<dbReference type="InterPro" id="IPR050277">
    <property type="entry name" value="Sodium:Solute_Symporter"/>
</dbReference>
<sequence length="479" mass="50838">MLVASVFIYLLITLAIGLFAVTKVKSGTDFALAGRSLPLIMIVTMTFATWFGAETVLGVSAKFVSDGLDGLWSDPFGAALCLILVGLFFAYKLYQMTLMTIGEYYRHRYGKSVEIFCAVTIILSYLGWVAAQITALGLVFNLLSGGAISAEAGMVLGAAVVLIYTFAGGMFAIALTDFLQMMVIIVGLVAIAVFAGSLAGGADKVMEVAQQRDLLSFAPEPSVAGWLAFAAAVVTMMFGSIPQQDVFQRVMSAKDADTARKGPIIGGIAYLLFAFVPMFIVASAVLIMPNIDAMLKDDPQKVLPTLVMEHMPVALQIAFFGALISAIMSTASATLLAPATTFTENILSHMRKTPLDGKAQLKVMRITLVVFTLIVLGYALMKQGTPIHTLVAEAYTVTLVGAFIPLVAGLYWKRATTQGAILSIILGIGCFLPFRLDEQLGAAFPNQLAGLAGAAIGMLIGSLAPQFISDKQQRLAHAA</sequence>
<dbReference type="PANTHER" id="PTHR48086:SF7">
    <property type="entry name" value="SODIUM-SOLUTE SYMPORTER-RELATED"/>
    <property type="match status" value="1"/>
</dbReference>
<accession>A0ABV7H5K4</accession>
<feature type="transmembrane region" description="Helical" evidence="8">
    <location>
        <begin position="152"/>
        <end position="175"/>
    </location>
</feature>
<feature type="transmembrane region" description="Helical" evidence="8">
    <location>
        <begin position="115"/>
        <end position="140"/>
    </location>
</feature>
<feature type="transmembrane region" description="Helical" evidence="8">
    <location>
        <begin position="6"/>
        <end position="24"/>
    </location>
</feature>
<feature type="transmembrane region" description="Helical" evidence="8">
    <location>
        <begin position="182"/>
        <end position="202"/>
    </location>
</feature>
<reference evidence="10" key="1">
    <citation type="journal article" date="2019" name="Int. J. Syst. Evol. Microbiol.">
        <title>The Global Catalogue of Microorganisms (GCM) 10K type strain sequencing project: providing services to taxonomists for standard genome sequencing and annotation.</title>
        <authorList>
            <consortium name="The Broad Institute Genomics Platform"/>
            <consortium name="The Broad Institute Genome Sequencing Center for Infectious Disease"/>
            <person name="Wu L."/>
            <person name="Ma J."/>
        </authorList>
    </citation>
    <scope>NUCLEOTIDE SEQUENCE [LARGE SCALE GENOMIC DNA]</scope>
    <source>
        <strain evidence="10">KCTC 52168</strain>
    </source>
</reference>
<evidence type="ECO:0000313" key="10">
    <source>
        <dbReference type="Proteomes" id="UP001595556"/>
    </source>
</evidence>
<evidence type="ECO:0000256" key="3">
    <source>
        <dbReference type="ARBA" id="ARBA00022448"/>
    </source>
</evidence>
<keyword evidence="3" id="KW-0813">Transport</keyword>
<keyword evidence="10" id="KW-1185">Reference proteome</keyword>
<feature type="transmembrane region" description="Helical" evidence="8">
    <location>
        <begin position="313"/>
        <end position="342"/>
    </location>
</feature>
<dbReference type="Pfam" id="PF00474">
    <property type="entry name" value="SSF"/>
    <property type="match status" value="1"/>
</dbReference>
<evidence type="ECO:0000256" key="7">
    <source>
        <dbReference type="RuleBase" id="RU362091"/>
    </source>
</evidence>
<dbReference type="PROSITE" id="PS50283">
    <property type="entry name" value="NA_SOLUT_SYMP_3"/>
    <property type="match status" value="1"/>
</dbReference>
<evidence type="ECO:0000256" key="5">
    <source>
        <dbReference type="ARBA" id="ARBA00022989"/>
    </source>
</evidence>
<comment type="subcellular location">
    <subcellularLocation>
        <location evidence="1">Membrane</location>
        <topology evidence="1">Multi-pass membrane protein</topology>
    </subcellularLocation>
</comment>
<keyword evidence="4 8" id="KW-0812">Transmembrane</keyword>
<proteinExistence type="inferred from homology"/>
<dbReference type="InterPro" id="IPR001734">
    <property type="entry name" value="Na/solute_symporter"/>
</dbReference>
<dbReference type="Gene3D" id="1.20.1730.10">
    <property type="entry name" value="Sodium/glucose cotransporter"/>
    <property type="match status" value="1"/>
</dbReference>
<dbReference type="InterPro" id="IPR038377">
    <property type="entry name" value="Na/Glc_symporter_sf"/>
</dbReference>
<dbReference type="RefSeq" id="WP_377303638.1">
    <property type="nucleotide sequence ID" value="NZ_CP180191.1"/>
</dbReference>
<feature type="transmembrane region" description="Helical" evidence="8">
    <location>
        <begin position="419"/>
        <end position="436"/>
    </location>
</feature>
<feature type="transmembrane region" description="Helical" evidence="8">
    <location>
        <begin position="448"/>
        <end position="468"/>
    </location>
</feature>
<evidence type="ECO:0000256" key="8">
    <source>
        <dbReference type="SAM" id="Phobius"/>
    </source>
</evidence>
<dbReference type="NCBIfam" id="TIGR00813">
    <property type="entry name" value="sss"/>
    <property type="match status" value="1"/>
</dbReference>
<comment type="caution">
    <text evidence="9">The sequence shown here is derived from an EMBL/GenBank/DDBJ whole genome shotgun (WGS) entry which is preliminary data.</text>
</comment>
<dbReference type="EMBL" id="JBHRTI010000004">
    <property type="protein sequence ID" value="MFC3148048.1"/>
    <property type="molecule type" value="Genomic_DNA"/>
</dbReference>
<organism evidence="9 10">
    <name type="scientific">Piscinibacterium candidicorallinum</name>
    <dbReference type="NCBI Taxonomy" id="1793872"/>
    <lineage>
        <taxon>Bacteria</taxon>
        <taxon>Pseudomonadati</taxon>
        <taxon>Pseudomonadota</taxon>
        <taxon>Betaproteobacteria</taxon>
        <taxon>Burkholderiales</taxon>
        <taxon>Piscinibacterium</taxon>
    </lineage>
</organism>
<keyword evidence="5 8" id="KW-1133">Transmembrane helix</keyword>
<keyword evidence="6 8" id="KW-0472">Membrane</keyword>
<evidence type="ECO:0000256" key="2">
    <source>
        <dbReference type="ARBA" id="ARBA00006434"/>
    </source>
</evidence>
<feature type="transmembrane region" description="Helical" evidence="8">
    <location>
        <begin position="387"/>
        <end position="412"/>
    </location>
</feature>